<evidence type="ECO:0000313" key="7">
    <source>
        <dbReference type="Ensembl" id="ENSGACP00000000265.2"/>
    </source>
</evidence>
<evidence type="ECO:0000259" key="6">
    <source>
        <dbReference type="PROSITE" id="PS50240"/>
    </source>
</evidence>
<dbReference type="PANTHER" id="PTHR24252">
    <property type="entry name" value="ACROSIN-RELATED"/>
    <property type="match status" value="1"/>
</dbReference>
<dbReference type="OMA" id="CAVRVCC"/>
<dbReference type="GeneTree" id="ENSGT00940000164481"/>
<reference evidence="7" key="2">
    <citation type="submission" date="2025-08" db="UniProtKB">
        <authorList>
            <consortium name="Ensembl"/>
        </authorList>
    </citation>
    <scope>IDENTIFICATION</scope>
</reference>
<dbReference type="PANTHER" id="PTHR24252:SF17">
    <property type="entry name" value="SUPPRESSOR OF TUMORIGENICITY 14 PROTEIN HOMOLOG-RELATED"/>
    <property type="match status" value="1"/>
</dbReference>
<proteinExistence type="inferred from homology"/>
<keyword evidence="8" id="KW-1185">Reference proteome</keyword>
<dbReference type="Proteomes" id="UP000007635">
    <property type="component" value="Unassembled WGS sequence"/>
</dbReference>
<dbReference type="GO" id="GO:0004252">
    <property type="term" value="F:serine-type endopeptidase activity"/>
    <property type="evidence" value="ECO:0007669"/>
    <property type="project" value="InterPro"/>
</dbReference>
<keyword evidence="1" id="KW-0645">Protease</keyword>
<dbReference type="AlphaFoldDB" id="G3N4P5"/>
<dbReference type="Ensembl" id="ENSGACT00000000265.2">
    <property type="protein sequence ID" value="ENSGACP00000000265.2"/>
    <property type="gene ID" value="ENSGACG00000000207.2"/>
</dbReference>
<evidence type="ECO:0000256" key="5">
    <source>
        <dbReference type="ARBA" id="ARBA00024195"/>
    </source>
</evidence>
<dbReference type="FunFam" id="2.40.10.10:FF:000002">
    <property type="entry name" value="Transmembrane protease serine"/>
    <property type="match status" value="1"/>
</dbReference>
<evidence type="ECO:0000313" key="8">
    <source>
        <dbReference type="Proteomes" id="UP000007635"/>
    </source>
</evidence>
<keyword evidence="3" id="KW-0720">Serine protease</keyword>
<organism evidence="7 8">
    <name type="scientific">Gasterosteus aculeatus aculeatus</name>
    <name type="common">three-spined stickleback</name>
    <dbReference type="NCBI Taxonomy" id="481459"/>
    <lineage>
        <taxon>Eukaryota</taxon>
        <taxon>Metazoa</taxon>
        <taxon>Chordata</taxon>
        <taxon>Craniata</taxon>
        <taxon>Vertebrata</taxon>
        <taxon>Euteleostomi</taxon>
        <taxon>Actinopterygii</taxon>
        <taxon>Neopterygii</taxon>
        <taxon>Teleostei</taxon>
        <taxon>Neoteleostei</taxon>
        <taxon>Acanthomorphata</taxon>
        <taxon>Eupercaria</taxon>
        <taxon>Perciformes</taxon>
        <taxon>Cottioidei</taxon>
        <taxon>Gasterosteales</taxon>
        <taxon>Gasterosteidae</taxon>
        <taxon>Gasterosteus</taxon>
    </lineage>
</organism>
<evidence type="ECO:0000256" key="2">
    <source>
        <dbReference type="ARBA" id="ARBA00022801"/>
    </source>
</evidence>
<dbReference type="InterPro" id="IPR043504">
    <property type="entry name" value="Peptidase_S1_PA_chymotrypsin"/>
</dbReference>
<dbReference type="GO" id="GO:0006508">
    <property type="term" value="P:proteolysis"/>
    <property type="evidence" value="ECO:0007669"/>
    <property type="project" value="UniProtKB-KW"/>
</dbReference>
<reference evidence="7" key="3">
    <citation type="submission" date="2025-09" db="UniProtKB">
        <authorList>
            <consortium name="Ensembl"/>
        </authorList>
    </citation>
    <scope>IDENTIFICATION</scope>
</reference>
<dbReference type="CDD" id="cd00190">
    <property type="entry name" value="Tryp_SPc"/>
    <property type="match status" value="1"/>
</dbReference>
<dbReference type="InParanoid" id="G3N4P5"/>
<dbReference type="PROSITE" id="PS00135">
    <property type="entry name" value="TRYPSIN_SER"/>
    <property type="match status" value="1"/>
</dbReference>
<evidence type="ECO:0000256" key="3">
    <source>
        <dbReference type="ARBA" id="ARBA00022825"/>
    </source>
</evidence>
<protein>
    <recommendedName>
        <fullName evidence="6">Peptidase S1 domain-containing protein</fullName>
    </recommendedName>
</protein>
<dbReference type="eggNOG" id="KOG3627">
    <property type="taxonomic scope" value="Eukaryota"/>
</dbReference>
<accession>G3N4P5</accession>
<dbReference type="InterPro" id="IPR009003">
    <property type="entry name" value="Peptidase_S1_PA"/>
</dbReference>
<evidence type="ECO:0000256" key="4">
    <source>
        <dbReference type="ARBA" id="ARBA00023157"/>
    </source>
</evidence>
<dbReference type="STRING" id="69293.ENSGACP00000000265"/>
<dbReference type="SMART" id="SM00020">
    <property type="entry name" value="Tryp_SPc"/>
    <property type="match status" value="1"/>
</dbReference>
<dbReference type="Pfam" id="PF00089">
    <property type="entry name" value="Trypsin"/>
    <property type="match status" value="1"/>
</dbReference>
<reference evidence="7 8" key="1">
    <citation type="journal article" date="2021" name="G3 (Bethesda)">
        <title>Improved contiguity of the threespine stickleback genome using long-read sequencing.</title>
        <authorList>
            <person name="Nath S."/>
            <person name="Shaw D.E."/>
            <person name="White M.A."/>
        </authorList>
    </citation>
    <scope>NUCLEOTIDE SEQUENCE [LARGE SCALE GENOMIC DNA]</scope>
    <source>
        <strain evidence="7 8">Lake Benthic</strain>
    </source>
</reference>
<keyword evidence="2" id="KW-0378">Hydrolase</keyword>
<dbReference type="Gene3D" id="2.40.10.10">
    <property type="entry name" value="Trypsin-like serine proteases"/>
    <property type="match status" value="1"/>
</dbReference>
<dbReference type="Bgee" id="ENSGACG00000000207">
    <property type="expression patterns" value="Expressed in pharyngeal gill and 2 other cell types or tissues"/>
</dbReference>
<dbReference type="MEROPS" id="S01.302"/>
<dbReference type="SUPFAM" id="SSF50494">
    <property type="entry name" value="Trypsin-like serine proteases"/>
    <property type="match status" value="1"/>
</dbReference>
<sequence length="109" mass="11620">MASTNYRPRLAASVLQKAEVRIINSTVCKSLMDDQVTDRMLCAGVLKGGVDACQGDSGGPLSVTAPGGRVYLAGVVSWGDGCGRRNRPGVYTRITEYRGWITEQTGIDP</sequence>
<name>G3N4P5_GASAC</name>
<evidence type="ECO:0000256" key="1">
    <source>
        <dbReference type="ARBA" id="ARBA00022670"/>
    </source>
</evidence>
<comment type="similarity">
    <text evidence="5">Belongs to the peptidase S1 family. CLIP subfamily.</text>
</comment>
<keyword evidence="4" id="KW-1015">Disulfide bond</keyword>
<dbReference type="InterPro" id="IPR001254">
    <property type="entry name" value="Trypsin_dom"/>
</dbReference>
<dbReference type="InterPro" id="IPR033116">
    <property type="entry name" value="TRYPSIN_SER"/>
</dbReference>
<feature type="domain" description="Peptidase S1" evidence="6">
    <location>
        <begin position="1"/>
        <end position="106"/>
    </location>
</feature>
<dbReference type="PROSITE" id="PS50240">
    <property type="entry name" value="TRYPSIN_DOM"/>
    <property type="match status" value="1"/>
</dbReference>